<accession>A0A4C1ZQ52</accession>
<evidence type="ECO:0000256" key="1">
    <source>
        <dbReference type="SAM" id="Phobius"/>
    </source>
</evidence>
<keyword evidence="1" id="KW-1133">Transmembrane helix</keyword>
<proteinExistence type="predicted"/>
<feature type="transmembrane region" description="Helical" evidence="1">
    <location>
        <begin position="29"/>
        <end position="50"/>
    </location>
</feature>
<dbReference type="EMBL" id="BGZK01002133">
    <property type="protein sequence ID" value="GBP91011.1"/>
    <property type="molecule type" value="Genomic_DNA"/>
</dbReference>
<reference evidence="2 3" key="1">
    <citation type="journal article" date="2019" name="Commun. Biol.">
        <title>The bagworm genome reveals a unique fibroin gene that provides high tensile strength.</title>
        <authorList>
            <person name="Kono N."/>
            <person name="Nakamura H."/>
            <person name="Ohtoshi R."/>
            <person name="Tomita M."/>
            <person name="Numata K."/>
            <person name="Arakawa K."/>
        </authorList>
    </citation>
    <scope>NUCLEOTIDE SEQUENCE [LARGE SCALE GENOMIC DNA]</scope>
</reference>
<organism evidence="2 3">
    <name type="scientific">Eumeta variegata</name>
    <name type="common">Bagworm moth</name>
    <name type="synonym">Eumeta japonica</name>
    <dbReference type="NCBI Taxonomy" id="151549"/>
    <lineage>
        <taxon>Eukaryota</taxon>
        <taxon>Metazoa</taxon>
        <taxon>Ecdysozoa</taxon>
        <taxon>Arthropoda</taxon>
        <taxon>Hexapoda</taxon>
        <taxon>Insecta</taxon>
        <taxon>Pterygota</taxon>
        <taxon>Neoptera</taxon>
        <taxon>Endopterygota</taxon>
        <taxon>Lepidoptera</taxon>
        <taxon>Glossata</taxon>
        <taxon>Ditrysia</taxon>
        <taxon>Tineoidea</taxon>
        <taxon>Psychidae</taxon>
        <taxon>Oiketicinae</taxon>
        <taxon>Eumeta</taxon>
    </lineage>
</organism>
<evidence type="ECO:0000313" key="2">
    <source>
        <dbReference type="EMBL" id="GBP91011.1"/>
    </source>
</evidence>
<sequence length="133" mass="14794">MGLTSTPVFFPKVQICVADDRPVAATDSLYSLLLIMFGGFILQQPAFYLFSRARSRIDRPLSSASPNYNGIGHVVLEAASRRRRKIFKWRPQSGVAAQLQSCLVPEINITGKTDVSFYGLRGKCPQASSYYRS</sequence>
<dbReference type="Proteomes" id="UP000299102">
    <property type="component" value="Unassembled WGS sequence"/>
</dbReference>
<dbReference type="AlphaFoldDB" id="A0A4C1ZQ52"/>
<keyword evidence="3" id="KW-1185">Reference proteome</keyword>
<protein>
    <submittedName>
        <fullName evidence="2">Uncharacterized protein</fullName>
    </submittedName>
</protein>
<name>A0A4C1ZQ52_EUMVA</name>
<keyword evidence="1" id="KW-0472">Membrane</keyword>
<evidence type="ECO:0000313" key="3">
    <source>
        <dbReference type="Proteomes" id="UP000299102"/>
    </source>
</evidence>
<gene>
    <name evidence="2" type="ORF">EVAR_60486_1</name>
</gene>
<comment type="caution">
    <text evidence="2">The sequence shown here is derived from an EMBL/GenBank/DDBJ whole genome shotgun (WGS) entry which is preliminary data.</text>
</comment>
<keyword evidence="1" id="KW-0812">Transmembrane</keyword>